<proteinExistence type="predicted"/>
<dbReference type="EMBL" id="CAJVPU010047283">
    <property type="protein sequence ID" value="CAG8753334.1"/>
    <property type="molecule type" value="Genomic_DNA"/>
</dbReference>
<reference evidence="1" key="1">
    <citation type="submission" date="2021-06" db="EMBL/GenBank/DDBJ databases">
        <authorList>
            <person name="Kallberg Y."/>
            <person name="Tangrot J."/>
            <person name="Rosling A."/>
        </authorList>
    </citation>
    <scope>NUCLEOTIDE SEQUENCE</scope>
    <source>
        <strain evidence="1">IL203A</strain>
    </source>
</reference>
<keyword evidence="2" id="KW-1185">Reference proteome</keyword>
<sequence length="191" mass="21940">ERIEESLINIPLNQEEKKKVLALLLVEKNIFASSISDLGQMNLVIYEIDAGIATSIKQALYRAAPSVRAFIKMEIAQLKAKRLVRNLKSLWASRHGEHSYQKGCIPLPCIDNNLLEIFGRTTWFSFLDLLSKYWQVKIIEKNQKKTAFAILFSTYEFVVMPFVYLDDIIIFSTTFNEHLRHIAAVFAKLSA</sequence>
<comment type="caution">
    <text evidence="1">The sequence shown here is derived from an EMBL/GenBank/DDBJ whole genome shotgun (WGS) entry which is preliminary data.</text>
</comment>
<accession>A0ACA9QLI8</accession>
<gene>
    <name evidence="1" type="ORF">DHETER_LOCUS14782</name>
</gene>
<organism evidence="1 2">
    <name type="scientific">Dentiscutata heterogama</name>
    <dbReference type="NCBI Taxonomy" id="1316150"/>
    <lineage>
        <taxon>Eukaryota</taxon>
        <taxon>Fungi</taxon>
        <taxon>Fungi incertae sedis</taxon>
        <taxon>Mucoromycota</taxon>
        <taxon>Glomeromycotina</taxon>
        <taxon>Glomeromycetes</taxon>
        <taxon>Diversisporales</taxon>
        <taxon>Gigasporaceae</taxon>
        <taxon>Dentiscutata</taxon>
    </lineage>
</organism>
<protein>
    <submittedName>
        <fullName evidence="1">2895_t:CDS:1</fullName>
    </submittedName>
</protein>
<evidence type="ECO:0000313" key="1">
    <source>
        <dbReference type="EMBL" id="CAG8753334.1"/>
    </source>
</evidence>
<dbReference type="Proteomes" id="UP000789702">
    <property type="component" value="Unassembled WGS sequence"/>
</dbReference>
<name>A0ACA9QLI8_9GLOM</name>
<feature type="non-terminal residue" evidence="1">
    <location>
        <position position="191"/>
    </location>
</feature>
<feature type="non-terminal residue" evidence="1">
    <location>
        <position position="1"/>
    </location>
</feature>
<evidence type="ECO:0000313" key="2">
    <source>
        <dbReference type="Proteomes" id="UP000789702"/>
    </source>
</evidence>